<gene>
    <name evidence="1" type="ORF">PQU92_08665</name>
</gene>
<accession>A0ABT5HV86</accession>
<evidence type="ECO:0000313" key="1">
    <source>
        <dbReference type="EMBL" id="MDC7683346.1"/>
    </source>
</evidence>
<keyword evidence="2" id="KW-1185">Reference proteome</keyword>
<dbReference type="RefSeq" id="WP_272747820.1">
    <property type="nucleotide sequence ID" value="NZ_JAQQKX010000005.1"/>
</dbReference>
<sequence>MNKPTVSPEQFGQMAAEYIDIANRQGKEVDSFNVPGNALLHAAARYQAFVAATSSHDKTQMMVARKVNIDAITAQFREYLEGHYAEYSEHFDAYLSPQT</sequence>
<dbReference type="Pfam" id="PF11342">
    <property type="entry name" value="DUF3144"/>
    <property type="match status" value="1"/>
</dbReference>
<name>A0ABT5HV86_9CAUL</name>
<dbReference type="InterPro" id="IPR021490">
    <property type="entry name" value="DUF3144"/>
</dbReference>
<protein>
    <submittedName>
        <fullName evidence="1">DUF3144 domain-containing protein</fullName>
    </submittedName>
</protein>
<evidence type="ECO:0000313" key="2">
    <source>
        <dbReference type="Proteomes" id="UP001214854"/>
    </source>
</evidence>
<comment type="caution">
    <text evidence="1">The sequence shown here is derived from an EMBL/GenBank/DDBJ whole genome shotgun (WGS) entry which is preliminary data.</text>
</comment>
<dbReference type="Proteomes" id="UP001214854">
    <property type="component" value="Unassembled WGS sequence"/>
</dbReference>
<reference evidence="1 2" key="1">
    <citation type="submission" date="2023-01" db="EMBL/GenBank/DDBJ databases">
        <title>Novel species of the genus Asticcacaulis isolated from rivers.</title>
        <authorList>
            <person name="Lu H."/>
        </authorList>
    </citation>
    <scope>NUCLEOTIDE SEQUENCE [LARGE SCALE GENOMIC DNA]</scope>
    <source>
        <strain evidence="1 2">BYS171W</strain>
    </source>
</reference>
<dbReference type="EMBL" id="JAQQKX010000005">
    <property type="protein sequence ID" value="MDC7683346.1"/>
    <property type="molecule type" value="Genomic_DNA"/>
</dbReference>
<organism evidence="1 2">
    <name type="scientific">Asticcacaulis aquaticus</name>
    <dbReference type="NCBI Taxonomy" id="2984212"/>
    <lineage>
        <taxon>Bacteria</taxon>
        <taxon>Pseudomonadati</taxon>
        <taxon>Pseudomonadota</taxon>
        <taxon>Alphaproteobacteria</taxon>
        <taxon>Caulobacterales</taxon>
        <taxon>Caulobacteraceae</taxon>
        <taxon>Asticcacaulis</taxon>
    </lineage>
</organism>
<dbReference type="Gene3D" id="1.10.287.3020">
    <property type="match status" value="1"/>
</dbReference>
<proteinExistence type="predicted"/>